<dbReference type="Proteomes" id="UP000277294">
    <property type="component" value="Unassembled WGS sequence"/>
</dbReference>
<dbReference type="AlphaFoldDB" id="A0A3P4B876"/>
<keyword evidence="1" id="KW-1133">Transmembrane helix</keyword>
<evidence type="ECO:0000259" key="2">
    <source>
        <dbReference type="Pfam" id="PF04892"/>
    </source>
</evidence>
<organism evidence="3 4">
    <name type="scientific">Pigmentiphaga humi</name>
    <dbReference type="NCBI Taxonomy" id="2478468"/>
    <lineage>
        <taxon>Bacteria</taxon>
        <taxon>Pseudomonadati</taxon>
        <taxon>Pseudomonadota</taxon>
        <taxon>Betaproteobacteria</taxon>
        <taxon>Burkholderiales</taxon>
        <taxon>Alcaligenaceae</taxon>
        <taxon>Pigmentiphaga</taxon>
    </lineage>
</organism>
<accession>A0A3P4B876</accession>
<feature type="transmembrane region" description="Helical" evidence="1">
    <location>
        <begin position="67"/>
        <end position="86"/>
    </location>
</feature>
<feature type="transmembrane region" description="Helical" evidence="1">
    <location>
        <begin position="25"/>
        <end position="55"/>
    </location>
</feature>
<evidence type="ECO:0000313" key="3">
    <source>
        <dbReference type="EMBL" id="VCU71830.1"/>
    </source>
</evidence>
<keyword evidence="1" id="KW-0812">Transmembrane</keyword>
<keyword evidence="1" id="KW-0472">Membrane</keyword>
<keyword evidence="4" id="KW-1185">Reference proteome</keyword>
<feature type="transmembrane region" description="Helical" evidence="1">
    <location>
        <begin position="277"/>
        <end position="301"/>
    </location>
</feature>
<evidence type="ECO:0000256" key="1">
    <source>
        <dbReference type="SAM" id="Phobius"/>
    </source>
</evidence>
<feature type="transmembrane region" description="Helical" evidence="1">
    <location>
        <begin position="160"/>
        <end position="180"/>
    </location>
</feature>
<feature type="transmembrane region" description="Helical" evidence="1">
    <location>
        <begin position="92"/>
        <end position="112"/>
    </location>
</feature>
<dbReference type="OrthoDB" id="9780818at2"/>
<gene>
    <name evidence="3" type="ORF">PIGHUM_03920</name>
</gene>
<sequence length="368" mass="38519">MSADGHSATPGQAVRHGAPLARLTLVLFVLLIVYASLYPFAGWVDVGLPAFAYLAAPWPQYWVGTEILANVAAYAPAGALFVWAVYPACRGAAAVLLAVLFCGALSGGMEALQTYLPNRIASNVDLAANAMGALCGALAGVATAARLIGAGALARWRERWFMPWAAPALILTTLWVFMHIPRQPMLFGTGELWLVAGDWVAWPSVLLGALWPPSPGQRIAAEALCTGSAVMGVSMLLLHAARPVARRGILPLALVACALLIKVALQPLAVPAQAPDAWVTAGAVAGAAAGAALACGCAYAAARWQRGLGILALCVQLALVNLFPSDEYFGVTTAAARTGWLHLEPLTLGLSVFWPLAALLFLAWRRSR</sequence>
<feature type="transmembrane region" description="Helical" evidence="1">
    <location>
        <begin position="308"/>
        <end position="325"/>
    </location>
</feature>
<dbReference type="EMBL" id="UWPJ01000030">
    <property type="protein sequence ID" value="VCU71830.1"/>
    <property type="molecule type" value="Genomic_DNA"/>
</dbReference>
<protein>
    <recommendedName>
        <fullName evidence="2">VanZ-like domain-containing protein</fullName>
    </recommendedName>
</protein>
<feature type="transmembrane region" description="Helical" evidence="1">
    <location>
        <begin position="345"/>
        <end position="364"/>
    </location>
</feature>
<feature type="transmembrane region" description="Helical" evidence="1">
    <location>
        <begin position="219"/>
        <end position="241"/>
    </location>
</feature>
<proteinExistence type="predicted"/>
<dbReference type="RefSeq" id="WP_160142362.1">
    <property type="nucleotide sequence ID" value="NZ_UWPJ01000030.1"/>
</dbReference>
<dbReference type="Pfam" id="PF04892">
    <property type="entry name" value="VanZ"/>
    <property type="match status" value="1"/>
</dbReference>
<name>A0A3P4B876_9BURK</name>
<reference evidence="3 4" key="1">
    <citation type="submission" date="2018-10" db="EMBL/GenBank/DDBJ databases">
        <authorList>
            <person name="Criscuolo A."/>
        </authorList>
    </citation>
    <scope>NUCLEOTIDE SEQUENCE [LARGE SCALE GENOMIC DNA]</scope>
    <source>
        <strain evidence="3">DnA1</strain>
    </source>
</reference>
<dbReference type="InterPro" id="IPR006976">
    <property type="entry name" value="VanZ-like"/>
</dbReference>
<feature type="transmembrane region" description="Helical" evidence="1">
    <location>
        <begin position="248"/>
        <end position="265"/>
    </location>
</feature>
<feature type="domain" description="VanZ-like" evidence="2">
    <location>
        <begin position="37"/>
        <end position="138"/>
    </location>
</feature>
<feature type="transmembrane region" description="Helical" evidence="1">
    <location>
        <begin position="124"/>
        <end position="148"/>
    </location>
</feature>
<evidence type="ECO:0000313" key="4">
    <source>
        <dbReference type="Proteomes" id="UP000277294"/>
    </source>
</evidence>